<organism evidence="3 4">
    <name type="scientific">Sphaerisporangium dianthi</name>
    <dbReference type="NCBI Taxonomy" id="1436120"/>
    <lineage>
        <taxon>Bacteria</taxon>
        <taxon>Bacillati</taxon>
        <taxon>Actinomycetota</taxon>
        <taxon>Actinomycetes</taxon>
        <taxon>Streptosporangiales</taxon>
        <taxon>Streptosporangiaceae</taxon>
        <taxon>Sphaerisporangium</taxon>
    </lineage>
</organism>
<sequence length="60" mass="6221">MTHKPRNTQQVTRKPVAGAATGGGGDAGPDGRMFVLVGTLLVGGAAVGGLFLRRRRPQQH</sequence>
<comment type="caution">
    <text evidence="3">The sequence shown here is derived from an EMBL/GenBank/DDBJ whole genome shotgun (WGS) entry which is preliminary data.</text>
</comment>
<evidence type="ECO:0000256" key="1">
    <source>
        <dbReference type="SAM" id="MobiDB-lite"/>
    </source>
</evidence>
<accession>A0ABV9CBC0</accession>
<dbReference type="EMBL" id="JBHSFP010000002">
    <property type="protein sequence ID" value="MFC4530316.1"/>
    <property type="molecule type" value="Genomic_DNA"/>
</dbReference>
<dbReference type="Proteomes" id="UP001596004">
    <property type="component" value="Unassembled WGS sequence"/>
</dbReference>
<gene>
    <name evidence="3" type="ORF">ACFO60_06050</name>
</gene>
<feature type="region of interest" description="Disordered" evidence="1">
    <location>
        <begin position="1"/>
        <end position="29"/>
    </location>
</feature>
<evidence type="ECO:0008006" key="5">
    <source>
        <dbReference type="Google" id="ProtNLM"/>
    </source>
</evidence>
<keyword evidence="4" id="KW-1185">Reference proteome</keyword>
<keyword evidence="2" id="KW-1133">Transmembrane helix</keyword>
<evidence type="ECO:0000313" key="3">
    <source>
        <dbReference type="EMBL" id="MFC4530316.1"/>
    </source>
</evidence>
<evidence type="ECO:0000256" key="2">
    <source>
        <dbReference type="SAM" id="Phobius"/>
    </source>
</evidence>
<reference evidence="4" key="1">
    <citation type="journal article" date="2019" name="Int. J. Syst. Evol. Microbiol.">
        <title>The Global Catalogue of Microorganisms (GCM) 10K type strain sequencing project: providing services to taxonomists for standard genome sequencing and annotation.</title>
        <authorList>
            <consortium name="The Broad Institute Genomics Platform"/>
            <consortium name="The Broad Institute Genome Sequencing Center for Infectious Disease"/>
            <person name="Wu L."/>
            <person name="Ma J."/>
        </authorList>
    </citation>
    <scope>NUCLEOTIDE SEQUENCE [LARGE SCALE GENOMIC DNA]</scope>
    <source>
        <strain evidence="4">CGMCC 4.7132</strain>
    </source>
</reference>
<proteinExistence type="predicted"/>
<evidence type="ECO:0000313" key="4">
    <source>
        <dbReference type="Proteomes" id="UP001596004"/>
    </source>
</evidence>
<keyword evidence="2" id="KW-0812">Transmembrane</keyword>
<protein>
    <recommendedName>
        <fullName evidence="5">Gram-positive cocci surface proteins LPxTG domain-containing protein</fullName>
    </recommendedName>
</protein>
<feature type="transmembrane region" description="Helical" evidence="2">
    <location>
        <begin position="33"/>
        <end position="52"/>
    </location>
</feature>
<name>A0ABV9CBC0_9ACTN</name>
<keyword evidence="2" id="KW-0472">Membrane</keyword>